<gene>
    <name evidence="2" type="ordered locus">Belba_3312</name>
</gene>
<dbReference type="Proteomes" id="UP000006050">
    <property type="component" value="Chromosome"/>
</dbReference>
<dbReference type="KEGG" id="bbd:Belba_3312"/>
<dbReference type="HOGENOM" id="CLU_036386_0_0_10"/>
<dbReference type="SUPFAM" id="SSF63829">
    <property type="entry name" value="Calcium-dependent phosphotriesterase"/>
    <property type="match status" value="1"/>
</dbReference>
<dbReference type="Pfam" id="PF14339">
    <property type="entry name" value="DUF4394"/>
    <property type="match status" value="2"/>
</dbReference>
<name>I3Z9A0_BELBD</name>
<evidence type="ECO:0000259" key="1">
    <source>
        <dbReference type="Pfam" id="PF14339"/>
    </source>
</evidence>
<keyword evidence="3" id="KW-1185">Reference proteome</keyword>
<organism evidence="2 3">
    <name type="scientific">Belliella baltica (strain DSM 15883 / CIP 108006 / LMG 21964 / BA134)</name>
    <dbReference type="NCBI Taxonomy" id="866536"/>
    <lineage>
        <taxon>Bacteria</taxon>
        <taxon>Pseudomonadati</taxon>
        <taxon>Bacteroidota</taxon>
        <taxon>Cytophagia</taxon>
        <taxon>Cytophagales</taxon>
        <taxon>Cyclobacteriaceae</taxon>
        <taxon>Belliella</taxon>
    </lineage>
</organism>
<dbReference type="InterPro" id="IPR011044">
    <property type="entry name" value="Quino_amine_DH_bsu"/>
</dbReference>
<dbReference type="InterPro" id="IPR025507">
    <property type="entry name" value="DUF4394"/>
</dbReference>
<evidence type="ECO:0000313" key="2">
    <source>
        <dbReference type="EMBL" id="AFL85818.1"/>
    </source>
</evidence>
<sequence>MIILKSSFIPHFVNENYVTNKLTIMKKNNWMKGLRVFSILTISAAIFSCNEEDPLPTMDVPGQAPEVEFTALVSGNRIAKYDARELNASMEVMSITGLSSGDKIVSIDYRPATGQLYALGASSRLYIINENNGEATALGETSFSPAISGDNASIDFNPTVDRIRLVTATGQNLRLHPELGTVVATDGSINGGMNPMIGAVAYTNSTADASSTQLYDIDFSQDKLYLQNPPNDGGLEEVGDLGIDFMGTGNFDIIADNSIALAVTSHENESKLYTINLSSGRAIWVGTFDMPVIGIAFKTNPVAYAASEDNMLYRFDPTDPEMNSVAFQGLVTGESVVGLDFRPANGQLYAITSTSRIMTVNTANGQLTAVGNPLNPLLLGTSFGFDFNPTVDRIRLVSNLGQNLRLHPDLGTVVAIDGNLNPGSPLVNGAAYTNSVANATTTVLFVLDSETNMLYRQDPPNDGGLVAIGSLGVDFTSDNGFDIGGDSNMAFALLDVAGSTGVYSINLTSGAATKVSDFNINATAMAVGLGF</sequence>
<feature type="domain" description="DUF4394" evidence="1">
    <location>
        <begin position="78"/>
        <end position="296"/>
    </location>
</feature>
<feature type="domain" description="DUF4394" evidence="1">
    <location>
        <begin position="312"/>
        <end position="524"/>
    </location>
</feature>
<dbReference type="SUPFAM" id="SSF50969">
    <property type="entry name" value="YVTN repeat-like/Quinoprotein amine dehydrogenase"/>
    <property type="match status" value="1"/>
</dbReference>
<accession>I3Z9A0</accession>
<proteinExistence type="predicted"/>
<dbReference type="eggNOG" id="COG3386">
    <property type="taxonomic scope" value="Bacteria"/>
</dbReference>
<dbReference type="EMBL" id="CP003281">
    <property type="protein sequence ID" value="AFL85818.1"/>
    <property type="molecule type" value="Genomic_DNA"/>
</dbReference>
<dbReference type="PATRIC" id="fig|866536.3.peg.3432"/>
<dbReference type="AlphaFoldDB" id="I3Z9A0"/>
<reference evidence="3" key="1">
    <citation type="submission" date="2012-06" db="EMBL/GenBank/DDBJ databases">
        <title>The complete genome of Belliella baltica DSM 15883.</title>
        <authorList>
            <person name="Lucas S."/>
            <person name="Copeland A."/>
            <person name="Lapidus A."/>
            <person name="Goodwin L."/>
            <person name="Pitluck S."/>
            <person name="Peters L."/>
            <person name="Mikhailova N."/>
            <person name="Davenport K."/>
            <person name="Kyrpides N."/>
            <person name="Mavromatis K."/>
            <person name="Pagani I."/>
            <person name="Ivanova N."/>
            <person name="Ovchinnikova G."/>
            <person name="Zeytun A."/>
            <person name="Detter J.C."/>
            <person name="Han C."/>
            <person name="Land M."/>
            <person name="Hauser L."/>
            <person name="Markowitz V."/>
            <person name="Cheng J.-F."/>
            <person name="Hugenholtz P."/>
            <person name="Woyke T."/>
            <person name="Wu D."/>
            <person name="Tindall B."/>
            <person name="Pomrenke H."/>
            <person name="Brambilla E."/>
            <person name="Klenk H.-P."/>
            <person name="Eisen J.A."/>
        </authorList>
    </citation>
    <scope>NUCLEOTIDE SEQUENCE [LARGE SCALE GENOMIC DNA]</scope>
    <source>
        <strain evidence="3">DSM 15883 / CIP 108006 / LMG 21964 / BA134</strain>
    </source>
</reference>
<dbReference type="STRING" id="866536.Belba_3312"/>
<evidence type="ECO:0000313" key="3">
    <source>
        <dbReference type="Proteomes" id="UP000006050"/>
    </source>
</evidence>
<protein>
    <recommendedName>
        <fullName evidence="1">DUF4394 domain-containing protein</fullName>
    </recommendedName>
</protein>